<accession>A0ABP9PJ00</accession>
<organism evidence="3 4">
    <name type="scientific">Pseudonocardia eucalypti</name>
    <dbReference type="NCBI Taxonomy" id="648755"/>
    <lineage>
        <taxon>Bacteria</taxon>
        <taxon>Bacillati</taxon>
        <taxon>Actinomycetota</taxon>
        <taxon>Actinomycetes</taxon>
        <taxon>Pseudonocardiales</taxon>
        <taxon>Pseudonocardiaceae</taxon>
        <taxon>Pseudonocardia</taxon>
    </lineage>
</organism>
<evidence type="ECO:0000256" key="1">
    <source>
        <dbReference type="SAM" id="Phobius"/>
    </source>
</evidence>
<sequence>MSAQALRAADVDRARVADRLRQAHDEGRISLAEFDERVAAAYAAVTYDELGPLTADLPAREVGVRRSGCGSSRGRAVAFRIESAAWLFASLVNLMIWALVSVGAGAAVYPWWIWVAGPWGMVLLLRRIAPRRYAGR</sequence>
<dbReference type="Pfam" id="PF08044">
    <property type="entry name" value="DUF1707"/>
    <property type="match status" value="1"/>
</dbReference>
<dbReference type="PANTHER" id="PTHR40763">
    <property type="entry name" value="MEMBRANE PROTEIN-RELATED"/>
    <property type="match status" value="1"/>
</dbReference>
<protein>
    <submittedName>
        <fullName evidence="3">DUF1707 domain-containing protein</fullName>
    </submittedName>
</protein>
<dbReference type="Proteomes" id="UP001428817">
    <property type="component" value="Unassembled WGS sequence"/>
</dbReference>
<feature type="domain" description="DUF1707" evidence="2">
    <location>
        <begin position="6"/>
        <end position="58"/>
    </location>
</feature>
<name>A0ABP9PJ00_9PSEU</name>
<dbReference type="PANTHER" id="PTHR40763:SF4">
    <property type="entry name" value="DUF1707 DOMAIN-CONTAINING PROTEIN"/>
    <property type="match status" value="1"/>
</dbReference>
<dbReference type="EMBL" id="BAABJP010000001">
    <property type="protein sequence ID" value="GAA5146886.1"/>
    <property type="molecule type" value="Genomic_DNA"/>
</dbReference>
<dbReference type="InterPro" id="IPR012551">
    <property type="entry name" value="DUF1707_SHOCT-like"/>
</dbReference>
<proteinExistence type="predicted"/>
<keyword evidence="4" id="KW-1185">Reference proteome</keyword>
<dbReference type="RefSeq" id="WP_185058929.1">
    <property type="nucleotide sequence ID" value="NZ_BAABJP010000001.1"/>
</dbReference>
<gene>
    <name evidence="3" type="ORF">GCM10023321_07000</name>
</gene>
<keyword evidence="1" id="KW-0812">Transmembrane</keyword>
<feature type="transmembrane region" description="Helical" evidence="1">
    <location>
        <begin position="111"/>
        <end position="129"/>
    </location>
</feature>
<evidence type="ECO:0000259" key="2">
    <source>
        <dbReference type="Pfam" id="PF08044"/>
    </source>
</evidence>
<comment type="caution">
    <text evidence="3">The sequence shown here is derived from an EMBL/GenBank/DDBJ whole genome shotgun (WGS) entry which is preliminary data.</text>
</comment>
<keyword evidence="1" id="KW-1133">Transmembrane helix</keyword>
<feature type="transmembrane region" description="Helical" evidence="1">
    <location>
        <begin position="84"/>
        <end position="105"/>
    </location>
</feature>
<keyword evidence="1" id="KW-0472">Membrane</keyword>
<evidence type="ECO:0000313" key="3">
    <source>
        <dbReference type="EMBL" id="GAA5146886.1"/>
    </source>
</evidence>
<reference evidence="4" key="1">
    <citation type="journal article" date="2019" name="Int. J. Syst. Evol. Microbiol.">
        <title>The Global Catalogue of Microorganisms (GCM) 10K type strain sequencing project: providing services to taxonomists for standard genome sequencing and annotation.</title>
        <authorList>
            <consortium name="The Broad Institute Genomics Platform"/>
            <consortium name="The Broad Institute Genome Sequencing Center for Infectious Disease"/>
            <person name="Wu L."/>
            <person name="Ma J."/>
        </authorList>
    </citation>
    <scope>NUCLEOTIDE SEQUENCE [LARGE SCALE GENOMIC DNA]</scope>
    <source>
        <strain evidence="4">JCM 18303</strain>
    </source>
</reference>
<evidence type="ECO:0000313" key="4">
    <source>
        <dbReference type="Proteomes" id="UP001428817"/>
    </source>
</evidence>